<dbReference type="Proteomes" id="UP001272242">
    <property type="component" value="Unassembled WGS sequence"/>
</dbReference>
<gene>
    <name evidence="1" type="ORF">R5W23_005714</name>
</gene>
<dbReference type="RefSeq" id="WP_320685491.1">
    <property type="nucleotide sequence ID" value="NZ_JAXBLV010000037.1"/>
</dbReference>
<dbReference type="EMBL" id="JAXBLV010000037">
    <property type="protein sequence ID" value="MDY3558593.1"/>
    <property type="molecule type" value="Genomic_DNA"/>
</dbReference>
<organism evidence="1 2">
    <name type="scientific">Gemmata algarum</name>
    <dbReference type="NCBI Taxonomy" id="2975278"/>
    <lineage>
        <taxon>Bacteria</taxon>
        <taxon>Pseudomonadati</taxon>
        <taxon>Planctomycetota</taxon>
        <taxon>Planctomycetia</taxon>
        <taxon>Gemmatales</taxon>
        <taxon>Gemmataceae</taxon>
        <taxon>Gemmata</taxon>
    </lineage>
</organism>
<name>A0ABU5EUE4_9BACT</name>
<accession>A0ABU5EUE4</accession>
<evidence type="ECO:0000313" key="2">
    <source>
        <dbReference type="Proteomes" id="UP001272242"/>
    </source>
</evidence>
<sequence>MRDIARQFKRHFDQTWRRLSPQAKGPIAEYLRRCPGTAYLCFRMDHDDQAPFGRCAYAPDRTAVTFLAPYFSLTSPDEVRVAVIAHELTHIYRRGTGEWTPDGEVEEAATRAKALDWGFDAPSFRDAEHMAGWNEVLGEWQAAHRDRFGKELESRWLGRVG</sequence>
<keyword evidence="2" id="KW-1185">Reference proteome</keyword>
<proteinExistence type="predicted"/>
<protein>
    <recommendedName>
        <fullName evidence="3">Phage metallopeptidase domain-containing protein</fullName>
    </recommendedName>
</protein>
<comment type="caution">
    <text evidence="1">The sequence shown here is derived from an EMBL/GenBank/DDBJ whole genome shotgun (WGS) entry which is preliminary data.</text>
</comment>
<reference evidence="2" key="1">
    <citation type="journal article" date="2023" name="Mar. Drugs">
        <title>Gemmata algarum, a Novel Planctomycete Isolated from an Algal Mat, Displays Antimicrobial Activity.</title>
        <authorList>
            <person name="Kumar G."/>
            <person name="Kallscheuer N."/>
            <person name="Kashif M."/>
            <person name="Ahamad S."/>
            <person name="Jagadeeshwari U."/>
            <person name="Pannikurungottu S."/>
            <person name="Haufschild T."/>
            <person name="Kabuu M."/>
            <person name="Sasikala C."/>
            <person name="Jogler C."/>
            <person name="Ramana C."/>
        </authorList>
    </citation>
    <scope>NUCLEOTIDE SEQUENCE [LARGE SCALE GENOMIC DNA]</scope>
    <source>
        <strain evidence="2">JC673</strain>
    </source>
</reference>
<evidence type="ECO:0008006" key="3">
    <source>
        <dbReference type="Google" id="ProtNLM"/>
    </source>
</evidence>
<evidence type="ECO:0000313" key="1">
    <source>
        <dbReference type="EMBL" id="MDY3558593.1"/>
    </source>
</evidence>